<dbReference type="STRING" id="1618345.UT18_C0007G0088"/>
<accession>A0A0G0LUX5</accession>
<keyword evidence="2" id="KW-0812">Transmembrane</keyword>
<sequence>MKRNPKIYRQYQRTFMVGPISLSFITISVVVVLSLLYMSQSSRLLVRNYDFDELEKKKAQIEAETEKFETEVAKLQSITEIQKSQNANKELEKVRKINYLTSTSSLALK</sequence>
<keyword evidence="2" id="KW-0472">Membrane</keyword>
<comment type="caution">
    <text evidence="3">The sequence shown here is derived from an EMBL/GenBank/DDBJ whole genome shotgun (WGS) entry which is preliminary data.</text>
</comment>
<organism evidence="3 4">
    <name type="scientific">candidate division CPR2 bacterium GW2011_GWC2_39_10</name>
    <dbReference type="NCBI Taxonomy" id="1618345"/>
    <lineage>
        <taxon>Bacteria</taxon>
        <taxon>Bacteria division CPR2</taxon>
    </lineage>
</organism>
<evidence type="ECO:0000256" key="2">
    <source>
        <dbReference type="SAM" id="Phobius"/>
    </source>
</evidence>
<dbReference type="AlphaFoldDB" id="A0A0G0LUX5"/>
<reference evidence="3 4" key="1">
    <citation type="journal article" date="2015" name="Nature">
        <title>rRNA introns, odd ribosomes, and small enigmatic genomes across a large radiation of phyla.</title>
        <authorList>
            <person name="Brown C.T."/>
            <person name="Hug L.A."/>
            <person name="Thomas B.C."/>
            <person name="Sharon I."/>
            <person name="Castelle C.J."/>
            <person name="Singh A."/>
            <person name="Wilkins M.J."/>
            <person name="Williams K.H."/>
            <person name="Banfield J.F."/>
        </authorList>
    </citation>
    <scope>NUCLEOTIDE SEQUENCE [LARGE SCALE GENOMIC DNA]</scope>
</reference>
<evidence type="ECO:0000256" key="1">
    <source>
        <dbReference type="SAM" id="Coils"/>
    </source>
</evidence>
<name>A0A0G0LUX5_UNCC2</name>
<dbReference type="EMBL" id="LBVV01000007">
    <property type="protein sequence ID" value="KKQ94832.1"/>
    <property type="molecule type" value="Genomic_DNA"/>
</dbReference>
<gene>
    <name evidence="3" type="ORF">UT18_C0007G0088</name>
</gene>
<feature type="transmembrane region" description="Helical" evidence="2">
    <location>
        <begin position="20"/>
        <end position="38"/>
    </location>
</feature>
<evidence type="ECO:0008006" key="5">
    <source>
        <dbReference type="Google" id="ProtNLM"/>
    </source>
</evidence>
<evidence type="ECO:0000313" key="3">
    <source>
        <dbReference type="EMBL" id="KKQ94832.1"/>
    </source>
</evidence>
<protein>
    <recommendedName>
        <fullName evidence="5">Cell division protein FtsL</fullName>
    </recommendedName>
</protein>
<proteinExistence type="predicted"/>
<evidence type="ECO:0000313" key="4">
    <source>
        <dbReference type="Proteomes" id="UP000034207"/>
    </source>
</evidence>
<feature type="coiled-coil region" evidence="1">
    <location>
        <begin position="51"/>
        <end position="78"/>
    </location>
</feature>
<keyword evidence="2" id="KW-1133">Transmembrane helix</keyword>
<dbReference type="Proteomes" id="UP000034207">
    <property type="component" value="Unassembled WGS sequence"/>
</dbReference>
<keyword evidence="1" id="KW-0175">Coiled coil</keyword>